<keyword evidence="1" id="KW-0175">Coiled coil</keyword>
<dbReference type="HOGENOM" id="CLU_444759_0_0_3"/>
<gene>
    <name evidence="2" type="ordered locus">Anacy_3603</name>
</gene>
<feature type="coiled-coil region" evidence="1">
    <location>
        <begin position="275"/>
        <end position="302"/>
    </location>
</feature>
<dbReference type="eggNOG" id="COG1502">
    <property type="taxonomic scope" value="Bacteria"/>
</dbReference>
<dbReference type="AlphaFoldDB" id="K9ZIH3"/>
<dbReference type="RefSeq" id="WP_015215618.1">
    <property type="nucleotide sequence ID" value="NC_019771.1"/>
</dbReference>
<evidence type="ECO:0000313" key="3">
    <source>
        <dbReference type="Proteomes" id="UP000010474"/>
    </source>
</evidence>
<dbReference type="OrthoDB" id="436599at2"/>
<protein>
    <submittedName>
        <fullName evidence="2">Uncharacterized protein</fullName>
    </submittedName>
</protein>
<organism evidence="2 3">
    <name type="scientific">Anabaena cylindrica (strain ATCC 27899 / PCC 7122)</name>
    <dbReference type="NCBI Taxonomy" id="272123"/>
    <lineage>
        <taxon>Bacteria</taxon>
        <taxon>Bacillati</taxon>
        <taxon>Cyanobacteriota</taxon>
        <taxon>Cyanophyceae</taxon>
        <taxon>Nostocales</taxon>
        <taxon>Nostocaceae</taxon>
        <taxon>Anabaena</taxon>
    </lineage>
</organism>
<dbReference type="KEGG" id="acy:Anacy_3603"/>
<accession>K9ZIH3</accession>
<dbReference type="EMBL" id="CP003659">
    <property type="protein sequence ID" value="AFZ58996.1"/>
    <property type="molecule type" value="Genomic_DNA"/>
</dbReference>
<proteinExistence type="predicted"/>
<keyword evidence="3" id="KW-1185">Reference proteome</keyword>
<name>K9ZIH3_ANACC</name>
<dbReference type="Proteomes" id="UP000010474">
    <property type="component" value="Chromosome"/>
</dbReference>
<reference evidence="3" key="1">
    <citation type="journal article" date="2013" name="Proc. Natl. Acad. Sci. U.S.A.">
        <title>Improving the coverage of the cyanobacterial phylum using diversity-driven genome sequencing.</title>
        <authorList>
            <person name="Shih P.M."/>
            <person name="Wu D."/>
            <person name="Latifi A."/>
            <person name="Axen S.D."/>
            <person name="Fewer D.P."/>
            <person name="Talla E."/>
            <person name="Calteau A."/>
            <person name="Cai F."/>
            <person name="Tandeau de Marsac N."/>
            <person name="Rippka R."/>
            <person name="Herdman M."/>
            <person name="Sivonen K."/>
            <person name="Coursin T."/>
            <person name="Laurent T."/>
            <person name="Goodwin L."/>
            <person name="Nolan M."/>
            <person name="Davenport K.W."/>
            <person name="Han C.S."/>
            <person name="Rubin E.M."/>
            <person name="Eisen J.A."/>
            <person name="Woyke T."/>
            <person name="Gugger M."/>
            <person name="Kerfeld C.A."/>
        </authorList>
    </citation>
    <scope>NUCLEOTIDE SEQUENCE [LARGE SCALE GENOMIC DNA]</scope>
    <source>
        <strain evidence="3">ATCC 27899 / PCC 7122</strain>
    </source>
</reference>
<dbReference type="STRING" id="272123.Anacy_3603"/>
<dbReference type="SUPFAM" id="SSF56024">
    <property type="entry name" value="Phospholipase D/nuclease"/>
    <property type="match status" value="1"/>
</dbReference>
<dbReference type="PATRIC" id="fig|272123.3.peg.3919"/>
<evidence type="ECO:0000256" key="1">
    <source>
        <dbReference type="SAM" id="Coils"/>
    </source>
</evidence>
<evidence type="ECO:0000313" key="2">
    <source>
        <dbReference type="EMBL" id="AFZ58996.1"/>
    </source>
</evidence>
<sequence>MFLASDAKPIDDNLKNLVDKIEAQSAGLSVLAARQLRYSLRQNTVELTIKEPRQFNVLEEFIIRAGIEFEPAPTADELASILGLDAVFVKSTISTLQSLQTLAVTSPITVTTEGRLFYEKGTVPQPPYSVQIYAVTDFLGGNISFQSESLSDVTTKLPDLATFVNIENKINNISSLTLETIQQILQDSDLAFHVPEEGKIVTAFKVIPPTQIFWKTVSLFVIFDALEDKLSIQLRKGKQILEAASNWLESLLNQGKISLQTLCEVSDQTINFERQAILKQKNEEIESRLEKIRQQVLETVQEAGTAVQLRDGEINQAFLEVLNSAKNQILFYYPLISQAVVDDKFLTLLQKLVNGGVGILIGYGIAQPEEDEERQIPPEVKAKLQSIKTLEGLPGVQIFWSENSHIKEVIVDQQIHLCGCYNQLFYRGGYLPTGESVYKVTIPELVQEAYQFFANRCQNHAQKLWVIAVQNYNSQLAVESLCIWGAMGMEEIAIKEIEANNWLELVPIWLNVVIQRLRAKILPAGLQTALVLLNKFSGEEIFIDLLVQGWRRVISNIASQNPQTAVDLFSNGVWEQFLRLQIVQPTESLDTFILSQNETQKPVKKKIAKKKLEQG</sequence>